<name>A0ACC1NTL1_9HYPO</name>
<proteinExistence type="predicted"/>
<reference evidence="1" key="1">
    <citation type="submission" date="2022-08" db="EMBL/GenBank/DDBJ databases">
        <title>Genome Sequence of Lecanicillium fungicola.</title>
        <authorList>
            <person name="Buettner E."/>
        </authorList>
    </citation>
    <scope>NUCLEOTIDE SEQUENCE</scope>
    <source>
        <strain evidence="1">Babe33</strain>
    </source>
</reference>
<dbReference type="Proteomes" id="UP001143910">
    <property type="component" value="Unassembled WGS sequence"/>
</dbReference>
<keyword evidence="2" id="KW-1185">Reference proteome</keyword>
<sequence length="358" mass="38380">MTNTYEFKGWIAKEPAVDAKLEWAEFQPKKWEESNIDIKITHSAICGSDIHALRYSRGSSHYPCVLGHEIVGIAVRVGANAEGGIKVGDLVGVGAQADSCCGHGAKECMPCKNNEEPYCVNGAIQTYGDVHYNGDVSNGGYALYHRARSHFVIKVPDGLAPEFAAPMLCGGITVWSPLKHWGVGPGKTVAVAGIGGLGHLAVLFAKALGAKVVGISRSSSKRSHALTLGCDDYIASEEDKDWAINNSHRFDLIISTIASASLPIHDFLRTLALNGTVVQVGSVDEPVPVPIFSLLCGRRSLASSAIGSPKEIREMFEFAAKQEIKPWVETRPMADANQAVIDMEAGKACFRYVLVNSS</sequence>
<gene>
    <name evidence="1" type="ORF">NQ176_g1497</name>
</gene>
<accession>A0ACC1NTL1</accession>
<dbReference type="EMBL" id="JANJQO010000085">
    <property type="protein sequence ID" value="KAJ2982262.1"/>
    <property type="molecule type" value="Genomic_DNA"/>
</dbReference>
<evidence type="ECO:0000313" key="1">
    <source>
        <dbReference type="EMBL" id="KAJ2982262.1"/>
    </source>
</evidence>
<comment type="caution">
    <text evidence="1">The sequence shown here is derived from an EMBL/GenBank/DDBJ whole genome shotgun (WGS) entry which is preliminary data.</text>
</comment>
<organism evidence="1 2">
    <name type="scientific">Zarea fungicola</name>
    <dbReference type="NCBI Taxonomy" id="93591"/>
    <lineage>
        <taxon>Eukaryota</taxon>
        <taxon>Fungi</taxon>
        <taxon>Dikarya</taxon>
        <taxon>Ascomycota</taxon>
        <taxon>Pezizomycotina</taxon>
        <taxon>Sordariomycetes</taxon>
        <taxon>Hypocreomycetidae</taxon>
        <taxon>Hypocreales</taxon>
        <taxon>Cordycipitaceae</taxon>
        <taxon>Zarea</taxon>
    </lineage>
</organism>
<protein>
    <submittedName>
        <fullName evidence="1">Uncharacterized protein</fullName>
    </submittedName>
</protein>
<evidence type="ECO:0000313" key="2">
    <source>
        <dbReference type="Proteomes" id="UP001143910"/>
    </source>
</evidence>